<dbReference type="InterPro" id="IPR027417">
    <property type="entry name" value="P-loop_NTPase"/>
</dbReference>
<evidence type="ECO:0000313" key="4">
    <source>
        <dbReference type="Proteomes" id="UP001501788"/>
    </source>
</evidence>
<dbReference type="Proteomes" id="UP001501788">
    <property type="component" value="Unassembled WGS sequence"/>
</dbReference>
<evidence type="ECO:0000313" key="3">
    <source>
        <dbReference type="EMBL" id="GAA4418209.1"/>
    </source>
</evidence>
<feature type="domain" description="Orc1-like AAA ATPase" evidence="2">
    <location>
        <begin position="420"/>
        <end position="591"/>
    </location>
</feature>
<protein>
    <recommendedName>
        <fullName evidence="2">Orc1-like AAA ATPase domain-containing protein</fullName>
    </recommendedName>
</protein>
<dbReference type="SUPFAM" id="SSF52540">
    <property type="entry name" value="P-loop containing nucleoside triphosphate hydrolases"/>
    <property type="match status" value="1"/>
</dbReference>
<organism evidence="3 4">
    <name type="scientific">Acidovorax lacteus</name>
    <dbReference type="NCBI Taxonomy" id="1924988"/>
    <lineage>
        <taxon>Bacteria</taxon>
        <taxon>Pseudomonadati</taxon>
        <taxon>Pseudomonadota</taxon>
        <taxon>Betaproteobacteria</taxon>
        <taxon>Burkholderiales</taxon>
        <taxon>Comamonadaceae</taxon>
        <taxon>Acidovorax</taxon>
    </lineage>
</organism>
<dbReference type="InterPro" id="IPR041664">
    <property type="entry name" value="AAA_16"/>
</dbReference>
<gene>
    <name evidence="3" type="ORF">GCM10023090_02870</name>
</gene>
<proteinExistence type="predicted"/>
<accession>A0ABP8KYP3</accession>
<name>A0ABP8KYP3_9BURK</name>
<feature type="region of interest" description="Disordered" evidence="1">
    <location>
        <begin position="1"/>
        <end position="20"/>
    </location>
</feature>
<dbReference type="Gene3D" id="1.25.40.10">
    <property type="entry name" value="Tetratricopeptide repeat domain"/>
    <property type="match status" value="1"/>
</dbReference>
<reference evidence="4" key="1">
    <citation type="journal article" date="2019" name="Int. J. Syst. Evol. Microbiol.">
        <title>The Global Catalogue of Microorganisms (GCM) 10K type strain sequencing project: providing services to taxonomists for standard genome sequencing and annotation.</title>
        <authorList>
            <consortium name="The Broad Institute Genomics Platform"/>
            <consortium name="The Broad Institute Genome Sequencing Center for Infectious Disease"/>
            <person name="Wu L."/>
            <person name="Ma J."/>
        </authorList>
    </citation>
    <scope>NUCLEOTIDE SEQUENCE [LARGE SCALE GENOMIC DNA]</scope>
    <source>
        <strain evidence="4">JCM 31890</strain>
    </source>
</reference>
<dbReference type="RefSeq" id="WP_345060509.1">
    <property type="nucleotide sequence ID" value="NZ_BAABEX010000003.1"/>
</dbReference>
<evidence type="ECO:0000256" key="1">
    <source>
        <dbReference type="SAM" id="MobiDB-lite"/>
    </source>
</evidence>
<keyword evidence="4" id="KW-1185">Reference proteome</keyword>
<dbReference type="Pfam" id="PF13191">
    <property type="entry name" value="AAA_16"/>
    <property type="match status" value="1"/>
</dbReference>
<dbReference type="EMBL" id="BAABEX010000003">
    <property type="protein sequence ID" value="GAA4418209.1"/>
    <property type="molecule type" value="Genomic_DNA"/>
</dbReference>
<dbReference type="InterPro" id="IPR011990">
    <property type="entry name" value="TPR-like_helical_dom_sf"/>
</dbReference>
<sequence>MTTERGGRSQPVQTGAADPAVPEALAHPGGVFWVSVAEPVQAWNPGTLMPRSLSWRYRKTGWLWLLAATHRGRPLDRSRLAAWLWPQASVAQARANLRVLLADLQAVWKAAELPALWSVQRDSLQLLADVSLVTEIDALRGAPLAGAAPPAGWKELLAAREAQHWGDTLPVDVDGELVGMLQSLRERLAQGAAALQREADLPTLPAPASQPVVAPTPTDIQSGVHHLVLWRIEPVWDLDQSEPAPLWSAVDDGAASAGGGRSGWFAACAQVTARVAALGAMVIDSGEWGMTLVLGLGSMHAGQRWRTLESMHQAFECFVEHGLSVRMAAVEGRSAVQRQNDAVHVAGWRLRLLESLALWAEPDTLACPASWTDLLGDCDGLEQHVVHFRDLTEAVEVCSVPLVSLDASLLPVGTGPAAPTFVGRDDSLAELWALYRGCGVRAAPVEARLLAPLGYGKTRLAAELARRVAQQGGQLWWIAAQPELRTIAWRALHQTLLRHLRAPGVAAGLRTALADWGVALTELQGQALQRFVHDGTVAQVELDALASGLARWWSAQDDRTTPAPSLVVVDDVQWLDQASLQLLRRVLACRPALICLVLERCEEGCESAIEPLCQESPPSVLRLGPLADADAQALLASLQNAHRWTPEQRRQRVALARGVPLFLMSAPEAQHGGGAPGVAEHCEAWINQLHRHRPALRLAARLGMRFAVRDLVLLLGEDVALAAVREATRQGLLLPRDPGYLAFFHPAIREHLLASCSPEQRMLDSGRCAEYLAAQGDHARAADLWQQAGQQTLARTALLQALQQASACNDLDATVALSEALRELGYPEGQRGVEARIVHIRALLARHGYANPRAHRIADELAHQLRQRSADLDPELGYEVTALQYLRESGRSHRTALLAGQQMLALADAPAARMTAHWAMANAHFWLGDLAQAAPWFAQVLDAGVQLPRVQRQRYFPSDPLVFCCLQWAWAQALLGEYAQARQSIDLAQSLTAEPDASVQDRVILDVFSILLSELLETPERRRGHIEQARTRAESEGFEFWLAFAACYEALQAAEDGRDITADGLAQPYGRVLDNYPSAAPLAWWLAARAMVASGDAVRALPLVEAALDRQRAEGGSILWADTLWLQAQILDTAGQAARAESSRQLALSHARRLGWRGWLKRHGANAL</sequence>
<evidence type="ECO:0000259" key="2">
    <source>
        <dbReference type="Pfam" id="PF13191"/>
    </source>
</evidence>
<comment type="caution">
    <text evidence="3">The sequence shown here is derived from an EMBL/GenBank/DDBJ whole genome shotgun (WGS) entry which is preliminary data.</text>
</comment>